<feature type="region of interest" description="Disordered" evidence="12">
    <location>
        <begin position="208"/>
        <end position="238"/>
    </location>
</feature>
<dbReference type="InterPro" id="IPR002312">
    <property type="entry name" value="Asp/Asn-tRNA-synth_IIb"/>
</dbReference>
<proteinExistence type="inferred from homology"/>
<keyword evidence="6" id="KW-0547">Nucleotide-binding</keyword>
<keyword evidence="5 14" id="KW-0436">Ligase</keyword>
<evidence type="ECO:0000256" key="4">
    <source>
        <dbReference type="ARBA" id="ARBA00022490"/>
    </source>
</evidence>
<dbReference type="SUPFAM" id="SSF50249">
    <property type="entry name" value="Nucleic acid-binding proteins"/>
    <property type="match status" value="1"/>
</dbReference>
<dbReference type="AlphaFoldDB" id="R7QK96"/>
<evidence type="ECO:0000313" key="15">
    <source>
        <dbReference type="Proteomes" id="UP000012073"/>
    </source>
</evidence>
<dbReference type="PANTHER" id="PTHR43450">
    <property type="entry name" value="ASPARTYL-TRNA SYNTHETASE"/>
    <property type="match status" value="1"/>
</dbReference>
<keyword evidence="9" id="KW-0030">Aminoacyl-tRNA synthetase</keyword>
<comment type="similarity">
    <text evidence="2">Belongs to the class-II aminoacyl-tRNA synthetase family. Type 2 subfamily.</text>
</comment>
<keyword evidence="8" id="KW-0648">Protein biosynthesis</keyword>
<dbReference type="HAMAP" id="MF_02075">
    <property type="entry name" value="Asp_tRNA_synth_type2"/>
    <property type="match status" value="1"/>
</dbReference>
<evidence type="ECO:0000256" key="10">
    <source>
        <dbReference type="ARBA" id="ARBA00033155"/>
    </source>
</evidence>
<dbReference type="PRINTS" id="PR01042">
    <property type="entry name" value="TRNASYNTHASP"/>
</dbReference>
<dbReference type="Gramene" id="CDF38947">
    <property type="protein sequence ID" value="CDF38947"/>
    <property type="gene ID" value="CHC_T00010226001"/>
</dbReference>
<keyword evidence="15" id="KW-1185">Reference proteome</keyword>
<dbReference type="KEGG" id="ccp:CHC_T00010226001"/>
<dbReference type="InterPro" id="IPR012340">
    <property type="entry name" value="NA-bd_OB-fold"/>
</dbReference>
<organism evidence="14 15">
    <name type="scientific">Chondrus crispus</name>
    <name type="common">Carrageen Irish moss</name>
    <name type="synonym">Polymorpha crispa</name>
    <dbReference type="NCBI Taxonomy" id="2769"/>
    <lineage>
        <taxon>Eukaryota</taxon>
        <taxon>Rhodophyta</taxon>
        <taxon>Florideophyceae</taxon>
        <taxon>Rhodymeniophycidae</taxon>
        <taxon>Gigartinales</taxon>
        <taxon>Gigartinaceae</taxon>
        <taxon>Chondrus</taxon>
    </lineage>
</organism>
<feature type="domain" description="Aminoacyl-transfer RNA synthetases class-II family profile" evidence="13">
    <location>
        <begin position="261"/>
        <end position="570"/>
    </location>
</feature>
<reference evidence="15" key="1">
    <citation type="journal article" date="2013" name="Proc. Natl. Acad. Sci. U.S.A.">
        <title>Genome structure and metabolic features in the red seaweed Chondrus crispus shed light on evolution of the Archaeplastida.</title>
        <authorList>
            <person name="Collen J."/>
            <person name="Porcel B."/>
            <person name="Carre W."/>
            <person name="Ball S.G."/>
            <person name="Chaparro C."/>
            <person name="Tonon T."/>
            <person name="Barbeyron T."/>
            <person name="Michel G."/>
            <person name="Noel B."/>
            <person name="Valentin K."/>
            <person name="Elias M."/>
            <person name="Artiguenave F."/>
            <person name="Arun A."/>
            <person name="Aury J.M."/>
            <person name="Barbosa-Neto J.F."/>
            <person name="Bothwell J.H."/>
            <person name="Bouget F.Y."/>
            <person name="Brillet L."/>
            <person name="Cabello-Hurtado F."/>
            <person name="Capella-Gutierrez S."/>
            <person name="Charrier B."/>
            <person name="Cladiere L."/>
            <person name="Cock J.M."/>
            <person name="Coelho S.M."/>
            <person name="Colleoni C."/>
            <person name="Czjzek M."/>
            <person name="Da Silva C."/>
            <person name="Delage L."/>
            <person name="Denoeud F."/>
            <person name="Deschamps P."/>
            <person name="Dittami S.M."/>
            <person name="Gabaldon T."/>
            <person name="Gachon C.M."/>
            <person name="Groisillier A."/>
            <person name="Herve C."/>
            <person name="Jabbari K."/>
            <person name="Katinka M."/>
            <person name="Kloareg B."/>
            <person name="Kowalczyk N."/>
            <person name="Labadie K."/>
            <person name="Leblanc C."/>
            <person name="Lopez P.J."/>
            <person name="McLachlan D.H."/>
            <person name="Meslet-Cladiere L."/>
            <person name="Moustafa A."/>
            <person name="Nehr Z."/>
            <person name="Nyvall Collen P."/>
            <person name="Panaud O."/>
            <person name="Partensky F."/>
            <person name="Poulain J."/>
            <person name="Rensing S.A."/>
            <person name="Rousvoal S."/>
            <person name="Samson G."/>
            <person name="Symeonidi A."/>
            <person name="Weissenbach J."/>
            <person name="Zambounis A."/>
            <person name="Wincker P."/>
            <person name="Boyen C."/>
        </authorList>
    </citation>
    <scope>NUCLEOTIDE SEQUENCE [LARGE SCALE GENOMIC DNA]</scope>
    <source>
        <strain evidence="15">cv. Stackhouse</strain>
    </source>
</reference>
<evidence type="ECO:0000259" key="13">
    <source>
        <dbReference type="PROSITE" id="PS50862"/>
    </source>
</evidence>
<dbReference type="STRING" id="2769.R7QK96"/>
<feature type="compositionally biased region" description="Basic and acidic residues" evidence="12">
    <location>
        <begin position="18"/>
        <end position="41"/>
    </location>
</feature>
<protein>
    <recommendedName>
        <fullName evidence="3">aspartate--tRNA ligase</fullName>
        <ecNumber evidence="3">6.1.1.12</ecNumber>
    </recommendedName>
    <alternativeName>
        <fullName evidence="10">Aspartyl-tRNA synthetase</fullName>
    </alternativeName>
</protein>
<evidence type="ECO:0000256" key="8">
    <source>
        <dbReference type="ARBA" id="ARBA00022917"/>
    </source>
</evidence>
<evidence type="ECO:0000256" key="7">
    <source>
        <dbReference type="ARBA" id="ARBA00022840"/>
    </source>
</evidence>
<evidence type="ECO:0000256" key="2">
    <source>
        <dbReference type="ARBA" id="ARBA00005312"/>
    </source>
</evidence>
<evidence type="ECO:0000313" key="14">
    <source>
        <dbReference type="EMBL" id="CDF38947.1"/>
    </source>
</evidence>
<dbReference type="FunFam" id="3.30.930.10:FF:000013">
    <property type="entry name" value="Aspartate--tRNA ligase, cytoplasmic"/>
    <property type="match status" value="1"/>
</dbReference>
<sequence length="570" mass="63140">MDPQPTGEGVPARSRANMTEEEKRALKEAKKAAKEAAKREKAERKAAAARAAAEASSKAQALVSGIEYLSINDEPSSAFGSYRVIQSKCPTAGSGRTFVSVSKLEGVTVGEQVWVRARVHKIVVTSQVAFVTLRRSLDTVQAVLEGKDLFKWARKNVTAESIVDVYAKVSTPEGGRVEKCSVSTVELAASKIYIVSRADEKLPMTLDDAARPLGDTAGSDGEAGGEANEQDGAITRPRVTRDTRLDARVVDLRVPAHGSLMRVQSGVCQLFREFLYAQGFTEIHSPKLIAGASEGGADVFELSYFGRKACLAQSPQLYKQMAICGDFGRVFEIGPVFRAEKSHTHRHMCEFTGLDLEMEIFEHYNEILDVLDGMFVSIFDGLEKRYAKELAVVRSKWNVRKFKYWTGKPNLRLKWPEAIEMLRGAGVEIGDFEDINTEKEKLLGKLVFEKYDTDFFMLTHFPSNIRPFYTMVDATDGRYSNSYDIMMRGEEIVSGAQRIHDVELLQVRATAMLGEDGIASIKDYVEAFKYGAAPHGGAGIGLERVVMLFLGIENIRECSLFPRDPQRLTP</sequence>
<keyword evidence="4" id="KW-0963">Cytoplasm</keyword>
<dbReference type="RefSeq" id="XP_005718851.1">
    <property type="nucleotide sequence ID" value="XM_005718794.1"/>
</dbReference>
<dbReference type="NCBIfam" id="TIGR00458">
    <property type="entry name" value="aspS_nondisc"/>
    <property type="match status" value="1"/>
</dbReference>
<dbReference type="InterPro" id="IPR045864">
    <property type="entry name" value="aa-tRNA-synth_II/BPL/LPL"/>
</dbReference>
<dbReference type="GO" id="GO:0005829">
    <property type="term" value="C:cytosol"/>
    <property type="evidence" value="ECO:0007669"/>
    <property type="project" value="TreeGrafter"/>
</dbReference>
<dbReference type="PROSITE" id="PS50862">
    <property type="entry name" value="AA_TRNA_LIGASE_II"/>
    <property type="match status" value="1"/>
</dbReference>
<dbReference type="Gene3D" id="2.40.50.140">
    <property type="entry name" value="Nucleic acid-binding proteins"/>
    <property type="match status" value="1"/>
</dbReference>
<dbReference type="Gene3D" id="3.30.930.10">
    <property type="entry name" value="Bira Bifunctional Protein, Domain 2"/>
    <property type="match status" value="1"/>
</dbReference>
<dbReference type="Pfam" id="PF00152">
    <property type="entry name" value="tRNA-synt_2"/>
    <property type="match status" value="1"/>
</dbReference>
<dbReference type="Pfam" id="PF01336">
    <property type="entry name" value="tRNA_anti-codon"/>
    <property type="match status" value="1"/>
</dbReference>
<feature type="region of interest" description="Disordered" evidence="12">
    <location>
        <begin position="1"/>
        <end position="41"/>
    </location>
</feature>
<name>R7QK96_CHOCR</name>
<dbReference type="InterPro" id="IPR004523">
    <property type="entry name" value="Asp-tRNA_synthase_2"/>
</dbReference>
<dbReference type="GO" id="GO:0003723">
    <property type="term" value="F:RNA binding"/>
    <property type="evidence" value="ECO:0007669"/>
    <property type="project" value="TreeGrafter"/>
</dbReference>
<dbReference type="SUPFAM" id="SSF55681">
    <property type="entry name" value="Class II aaRS and biotin synthetases"/>
    <property type="match status" value="1"/>
</dbReference>
<evidence type="ECO:0000256" key="6">
    <source>
        <dbReference type="ARBA" id="ARBA00022741"/>
    </source>
</evidence>
<dbReference type="OrthoDB" id="372395at2759"/>
<comment type="catalytic activity">
    <reaction evidence="11">
        <text>tRNA(Asp) + L-aspartate + ATP = L-aspartyl-tRNA(Asp) + AMP + diphosphate</text>
        <dbReference type="Rhea" id="RHEA:19649"/>
        <dbReference type="Rhea" id="RHEA-COMP:9660"/>
        <dbReference type="Rhea" id="RHEA-COMP:9678"/>
        <dbReference type="ChEBI" id="CHEBI:29991"/>
        <dbReference type="ChEBI" id="CHEBI:30616"/>
        <dbReference type="ChEBI" id="CHEBI:33019"/>
        <dbReference type="ChEBI" id="CHEBI:78442"/>
        <dbReference type="ChEBI" id="CHEBI:78516"/>
        <dbReference type="ChEBI" id="CHEBI:456215"/>
        <dbReference type="EC" id="6.1.1.12"/>
    </reaction>
</comment>
<evidence type="ECO:0000256" key="9">
    <source>
        <dbReference type="ARBA" id="ARBA00023146"/>
    </source>
</evidence>
<dbReference type="GeneID" id="17326570"/>
<accession>R7QK96</accession>
<comment type="subcellular location">
    <subcellularLocation>
        <location evidence="1">Cytoplasm</location>
    </subcellularLocation>
</comment>
<dbReference type="GO" id="GO:0004815">
    <property type="term" value="F:aspartate-tRNA ligase activity"/>
    <property type="evidence" value="ECO:0007669"/>
    <property type="project" value="UniProtKB-EC"/>
</dbReference>
<dbReference type="EMBL" id="HG001977">
    <property type="protein sequence ID" value="CDF38947.1"/>
    <property type="molecule type" value="Genomic_DNA"/>
</dbReference>
<dbReference type="CDD" id="cd04320">
    <property type="entry name" value="AspRS_cyto_N"/>
    <property type="match status" value="1"/>
</dbReference>
<evidence type="ECO:0000256" key="11">
    <source>
        <dbReference type="ARBA" id="ARBA00047904"/>
    </source>
</evidence>
<dbReference type="GO" id="GO:0017101">
    <property type="term" value="C:aminoacyl-tRNA synthetase multienzyme complex"/>
    <property type="evidence" value="ECO:0007669"/>
    <property type="project" value="TreeGrafter"/>
</dbReference>
<dbReference type="EC" id="6.1.1.12" evidence="3"/>
<keyword evidence="7" id="KW-0067">ATP-binding</keyword>
<dbReference type="PANTHER" id="PTHR43450:SF1">
    <property type="entry name" value="ASPARTATE--TRNA LIGASE, CYTOPLASMIC"/>
    <property type="match status" value="1"/>
</dbReference>
<dbReference type="InterPro" id="IPR004364">
    <property type="entry name" value="Aa-tRNA-synt_II"/>
</dbReference>
<dbReference type="GO" id="GO:0005524">
    <property type="term" value="F:ATP binding"/>
    <property type="evidence" value="ECO:0007669"/>
    <property type="project" value="UniProtKB-KW"/>
</dbReference>
<dbReference type="NCBIfam" id="NF003483">
    <property type="entry name" value="PRK05159.1"/>
    <property type="match status" value="1"/>
</dbReference>
<dbReference type="GO" id="GO:0006422">
    <property type="term" value="P:aspartyl-tRNA aminoacylation"/>
    <property type="evidence" value="ECO:0007669"/>
    <property type="project" value="InterPro"/>
</dbReference>
<dbReference type="InterPro" id="IPR004365">
    <property type="entry name" value="NA-bd_OB_tRNA"/>
</dbReference>
<dbReference type="Proteomes" id="UP000012073">
    <property type="component" value="Unassembled WGS sequence"/>
</dbReference>
<dbReference type="CDD" id="cd00776">
    <property type="entry name" value="AsxRS_core"/>
    <property type="match status" value="1"/>
</dbReference>
<evidence type="ECO:0000256" key="3">
    <source>
        <dbReference type="ARBA" id="ARBA00012841"/>
    </source>
</evidence>
<dbReference type="OMA" id="WVHEIRD"/>
<gene>
    <name evidence="14" type="ORF">CHC_T00010226001</name>
</gene>
<evidence type="ECO:0000256" key="1">
    <source>
        <dbReference type="ARBA" id="ARBA00004496"/>
    </source>
</evidence>
<evidence type="ECO:0000256" key="5">
    <source>
        <dbReference type="ARBA" id="ARBA00022598"/>
    </source>
</evidence>
<evidence type="ECO:0000256" key="12">
    <source>
        <dbReference type="SAM" id="MobiDB-lite"/>
    </source>
</evidence>
<dbReference type="InterPro" id="IPR006195">
    <property type="entry name" value="aa-tRNA-synth_II"/>
</dbReference>